<dbReference type="PANTHER" id="PTHR30151">
    <property type="entry name" value="ALKANE SULFONATE ABC TRANSPORTER-RELATED, MEMBRANE SUBUNIT"/>
    <property type="match status" value="1"/>
</dbReference>
<comment type="similarity">
    <text evidence="7">Belongs to the binding-protein-dependent transport system permease family.</text>
</comment>
<comment type="subcellular location">
    <subcellularLocation>
        <location evidence="1 7">Cell membrane</location>
        <topology evidence="1 7">Multi-pass membrane protein</topology>
    </subcellularLocation>
</comment>
<protein>
    <submittedName>
        <fullName evidence="9">ABC transporter permease subunit</fullName>
    </submittedName>
</protein>
<evidence type="ECO:0000256" key="5">
    <source>
        <dbReference type="ARBA" id="ARBA00022989"/>
    </source>
</evidence>
<evidence type="ECO:0000256" key="4">
    <source>
        <dbReference type="ARBA" id="ARBA00022692"/>
    </source>
</evidence>
<evidence type="ECO:0000256" key="3">
    <source>
        <dbReference type="ARBA" id="ARBA00022475"/>
    </source>
</evidence>
<dbReference type="CDD" id="cd06261">
    <property type="entry name" value="TM_PBP2"/>
    <property type="match status" value="1"/>
</dbReference>
<name>A0A9X4XIK6_9FIRM</name>
<feature type="transmembrane region" description="Helical" evidence="7">
    <location>
        <begin position="217"/>
        <end position="238"/>
    </location>
</feature>
<dbReference type="PROSITE" id="PS50928">
    <property type="entry name" value="ABC_TM1"/>
    <property type="match status" value="1"/>
</dbReference>
<dbReference type="Proteomes" id="UP000487649">
    <property type="component" value="Unassembled WGS sequence"/>
</dbReference>
<dbReference type="PANTHER" id="PTHR30151:SF0">
    <property type="entry name" value="ABC TRANSPORTER PERMEASE PROTEIN MJ0413-RELATED"/>
    <property type="match status" value="1"/>
</dbReference>
<evidence type="ECO:0000259" key="8">
    <source>
        <dbReference type="PROSITE" id="PS50928"/>
    </source>
</evidence>
<dbReference type="AlphaFoldDB" id="A0A9X4XIK6"/>
<comment type="caution">
    <text evidence="9">The sequence shown here is derived from an EMBL/GenBank/DDBJ whole genome shotgun (WGS) entry which is preliminary data.</text>
</comment>
<dbReference type="EMBL" id="WMQE01000039">
    <property type="protein sequence ID" value="MTK22450.1"/>
    <property type="molecule type" value="Genomic_DNA"/>
</dbReference>
<keyword evidence="4 7" id="KW-0812">Transmembrane</keyword>
<gene>
    <name evidence="9" type="ORF">GMA92_13610</name>
</gene>
<keyword evidence="3" id="KW-1003">Cell membrane</keyword>
<evidence type="ECO:0000256" key="7">
    <source>
        <dbReference type="RuleBase" id="RU363032"/>
    </source>
</evidence>
<keyword evidence="2 7" id="KW-0813">Transport</keyword>
<proteinExistence type="inferred from homology"/>
<accession>A0A9X4XIK6</accession>
<dbReference type="Gene3D" id="1.10.3720.10">
    <property type="entry name" value="MetI-like"/>
    <property type="match status" value="1"/>
</dbReference>
<evidence type="ECO:0000313" key="9">
    <source>
        <dbReference type="EMBL" id="MTK22450.1"/>
    </source>
</evidence>
<dbReference type="InterPro" id="IPR000515">
    <property type="entry name" value="MetI-like"/>
</dbReference>
<evidence type="ECO:0000256" key="1">
    <source>
        <dbReference type="ARBA" id="ARBA00004651"/>
    </source>
</evidence>
<dbReference type="Pfam" id="PF00528">
    <property type="entry name" value="BPD_transp_1"/>
    <property type="match status" value="1"/>
</dbReference>
<feature type="transmembrane region" description="Helical" evidence="7">
    <location>
        <begin position="121"/>
        <end position="140"/>
    </location>
</feature>
<dbReference type="GO" id="GO:0005886">
    <property type="term" value="C:plasma membrane"/>
    <property type="evidence" value="ECO:0007669"/>
    <property type="project" value="UniProtKB-SubCell"/>
</dbReference>
<evidence type="ECO:0000256" key="2">
    <source>
        <dbReference type="ARBA" id="ARBA00022448"/>
    </source>
</evidence>
<sequence length="248" mass="28034">MTSLEKLWSFIKGFILLNIIWIIGSFLMDTRSLPMPGKVYLNLPTLFENGFYVHILASLYRIFVGLLISFTIGSLVGLLMGYSKRCNKLLNPLVYFVYPVPKTALLPVVMTLYGLGDKSKIVIIVLITVFQVIVSVRDAVLNVEGELYNPLISLGANRWQLFLHVTFPAILSEVLTNIRLSIGTAFSVLFFAEAYGTKQGLGYFIQDSWSRINYIDMYSGIVVLSLVGLILFILIDYLESICCRYKRN</sequence>
<keyword evidence="6 7" id="KW-0472">Membrane</keyword>
<reference evidence="9 10" key="1">
    <citation type="journal article" date="2019" name="Nat. Med.">
        <title>A library of human gut bacterial isolates paired with longitudinal multiomics data enables mechanistic microbiome research.</title>
        <authorList>
            <person name="Poyet M."/>
            <person name="Groussin M."/>
            <person name="Gibbons S.M."/>
            <person name="Avila-Pacheco J."/>
            <person name="Jiang X."/>
            <person name="Kearney S.M."/>
            <person name="Perrotta A.R."/>
            <person name="Berdy B."/>
            <person name="Zhao S."/>
            <person name="Lieberman T.D."/>
            <person name="Swanson P.K."/>
            <person name="Smith M."/>
            <person name="Roesemann S."/>
            <person name="Alexander J.E."/>
            <person name="Rich S.A."/>
            <person name="Livny J."/>
            <person name="Vlamakis H."/>
            <person name="Clish C."/>
            <person name="Bullock K."/>
            <person name="Deik A."/>
            <person name="Scott J."/>
            <person name="Pierce K.A."/>
            <person name="Xavier R.J."/>
            <person name="Alm E.J."/>
        </authorList>
    </citation>
    <scope>NUCLEOTIDE SEQUENCE [LARGE SCALE GENOMIC DNA]</scope>
    <source>
        <strain evidence="9 10">BIOML-A198</strain>
    </source>
</reference>
<dbReference type="SUPFAM" id="SSF161098">
    <property type="entry name" value="MetI-like"/>
    <property type="match status" value="1"/>
</dbReference>
<organism evidence="9 10">
    <name type="scientific">Turicibacter sanguinis</name>
    <dbReference type="NCBI Taxonomy" id="154288"/>
    <lineage>
        <taxon>Bacteria</taxon>
        <taxon>Bacillati</taxon>
        <taxon>Bacillota</taxon>
        <taxon>Erysipelotrichia</taxon>
        <taxon>Erysipelotrichales</taxon>
        <taxon>Turicibacteraceae</taxon>
        <taxon>Turicibacter</taxon>
    </lineage>
</organism>
<feature type="transmembrane region" description="Helical" evidence="7">
    <location>
        <begin position="51"/>
        <end position="81"/>
    </location>
</feature>
<evidence type="ECO:0000313" key="10">
    <source>
        <dbReference type="Proteomes" id="UP000487649"/>
    </source>
</evidence>
<keyword evidence="5 7" id="KW-1133">Transmembrane helix</keyword>
<feature type="transmembrane region" description="Helical" evidence="7">
    <location>
        <begin position="7"/>
        <end position="28"/>
    </location>
</feature>
<evidence type="ECO:0000256" key="6">
    <source>
        <dbReference type="ARBA" id="ARBA00023136"/>
    </source>
</evidence>
<feature type="transmembrane region" description="Helical" evidence="7">
    <location>
        <begin position="93"/>
        <end position="115"/>
    </location>
</feature>
<dbReference type="GO" id="GO:0055085">
    <property type="term" value="P:transmembrane transport"/>
    <property type="evidence" value="ECO:0007669"/>
    <property type="project" value="InterPro"/>
</dbReference>
<dbReference type="InterPro" id="IPR035906">
    <property type="entry name" value="MetI-like_sf"/>
</dbReference>
<feature type="domain" description="ABC transmembrane type-1" evidence="8">
    <location>
        <begin position="55"/>
        <end position="239"/>
    </location>
</feature>